<keyword evidence="3 12" id="KW-0547">Nucleotide-binding</keyword>
<dbReference type="CDD" id="cd03699">
    <property type="entry name" value="EF4_II"/>
    <property type="match status" value="1"/>
</dbReference>
<dbReference type="PROSITE" id="PS51722">
    <property type="entry name" value="G_TR_2"/>
    <property type="match status" value="1"/>
</dbReference>
<dbReference type="FunFam" id="3.40.50.300:FF:000078">
    <property type="entry name" value="Elongation factor 4"/>
    <property type="match status" value="1"/>
</dbReference>
<evidence type="ECO:0000256" key="9">
    <source>
        <dbReference type="ARBA" id="ARBA00057626"/>
    </source>
</evidence>
<feature type="binding site" evidence="12">
    <location>
        <begin position="16"/>
        <end position="21"/>
    </location>
    <ligand>
        <name>GTP</name>
        <dbReference type="ChEBI" id="CHEBI:37565"/>
    </ligand>
</feature>
<dbReference type="Pfam" id="PF06421">
    <property type="entry name" value="LepA_C"/>
    <property type="match status" value="1"/>
</dbReference>
<evidence type="ECO:0000256" key="8">
    <source>
        <dbReference type="ARBA" id="ARBA00050293"/>
    </source>
</evidence>
<dbReference type="Gene3D" id="3.30.70.870">
    <property type="entry name" value="Elongation Factor G (Translational Gtpase), domain 3"/>
    <property type="match status" value="1"/>
</dbReference>
<comment type="function">
    <text evidence="9 12">Required for accurate and efficient protein synthesis under certain stress conditions. May act as a fidelity factor of the translation reaction, by catalyzing a one-codon backward translocation of tRNAs on improperly translocated ribosomes. Back-translocation proceeds from a post-translocation (POST) complex to a pre-translocation (PRE) complex, thus giving elongation factor G a second chance to translocate the tRNAs correctly. Binds to ribosomes in a GTP-dependent manner.</text>
</comment>
<evidence type="ECO:0000256" key="5">
    <source>
        <dbReference type="ARBA" id="ARBA00022917"/>
    </source>
</evidence>
<feature type="binding site" evidence="12">
    <location>
        <begin position="132"/>
        <end position="135"/>
    </location>
    <ligand>
        <name>GTP</name>
        <dbReference type="ChEBI" id="CHEBI:37565"/>
    </ligand>
</feature>
<evidence type="ECO:0000256" key="2">
    <source>
        <dbReference type="ARBA" id="ARBA00022475"/>
    </source>
</evidence>
<dbReference type="PANTHER" id="PTHR43512">
    <property type="entry name" value="TRANSLATION FACTOR GUF1-RELATED"/>
    <property type="match status" value="1"/>
</dbReference>
<dbReference type="PRINTS" id="PR00315">
    <property type="entry name" value="ELONGATNFCT"/>
</dbReference>
<keyword evidence="5 12" id="KW-0648">Protein biosynthesis</keyword>
<dbReference type="PROSITE" id="PS00301">
    <property type="entry name" value="G_TR_1"/>
    <property type="match status" value="1"/>
</dbReference>
<comment type="similarity">
    <text evidence="10">Belongs to the GTP-binding elongation factor family. LepA subfamily.</text>
</comment>
<keyword evidence="7 12" id="KW-0472">Membrane</keyword>
<evidence type="ECO:0000256" key="12">
    <source>
        <dbReference type="HAMAP-Rule" id="MF_00071"/>
    </source>
</evidence>
<protein>
    <recommendedName>
        <fullName evidence="11 12">Elongation factor 4</fullName>
        <shortName evidence="12">EF-4</shortName>
        <ecNumber evidence="11 12">3.6.5.n1</ecNumber>
    </recommendedName>
    <alternativeName>
        <fullName evidence="12">Ribosomal back-translocase LepA</fullName>
    </alternativeName>
</protein>
<comment type="subcellular location">
    <subcellularLocation>
        <location evidence="12">Cell membrane</location>
        <topology evidence="12">Peripheral membrane protein</topology>
        <orientation evidence="12">Cytoplasmic side</orientation>
    </subcellularLocation>
</comment>
<evidence type="ECO:0000256" key="11">
    <source>
        <dbReference type="ARBA" id="ARBA00066744"/>
    </source>
</evidence>
<dbReference type="GO" id="GO:0045727">
    <property type="term" value="P:positive regulation of translation"/>
    <property type="evidence" value="ECO:0007669"/>
    <property type="project" value="UniProtKB-UniRule"/>
</dbReference>
<evidence type="ECO:0000256" key="4">
    <source>
        <dbReference type="ARBA" id="ARBA00022801"/>
    </source>
</evidence>
<dbReference type="InterPro" id="IPR009000">
    <property type="entry name" value="Transl_B-barrel_sf"/>
</dbReference>
<dbReference type="InterPro" id="IPR005225">
    <property type="entry name" value="Small_GTP-bd"/>
</dbReference>
<dbReference type="CDD" id="cd01890">
    <property type="entry name" value="LepA"/>
    <property type="match status" value="1"/>
</dbReference>
<dbReference type="InterPro" id="IPR013842">
    <property type="entry name" value="LepA_CTD"/>
</dbReference>
<accession>A0A1G2PQK7</accession>
<dbReference type="InterPro" id="IPR000640">
    <property type="entry name" value="EFG_V-like"/>
</dbReference>
<dbReference type="SUPFAM" id="SSF54980">
    <property type="entry name" value="EF-G C-terminal domain-like"/>
    <property type="match status" value="2"/>
</dbReference>
<dbReference type="NCBIfam" id="TIGR00231">
    <property type="entry name" value="small_GTP"/>
    <property type="match status" value="1"/>
</dbReference>
<evidence type="ECO:0000259" key="13">
    <source>
        <dbReference type="PROSITE" id="PS51722"/>
    </source>
</evidence>
<dbReference type="SUPFAM" id="SSF52540">
    <property type="entry name" value="P-loop containing nucleoside triphosphate hydrolases"/>
    <property type="match status" value="1"/>
</dbReference>
<sequence>MDQKNIRNFLIIAHIDHGKSTLADRLLEVTKTVDPRKMREQFLDQMDLERERGITIKMQPVRMEYKGSSGEYIFNLIDTPGHVDFGYEVSRSLAAVEGAILLVDATKGIQAQTVSNAELAILQGLKIIPVINKIDLPQARTKEISQELAAFLEIDEKEVSSVSAKTGEGVAELLNRIPTEIEAPAGKETDNFRALIFDSRYDSFRGVIIYIRVVDGAIKKGDKISFVASKARGEALELGTFHPELVPCNDLGAGEIGYIVTGLKDPMLCRVGDTIKLNINTVKVEPLPGYLEPQPVVFASFFPNNADDFPSLADALNKFKLNDAALTFDVTSSDALGRGFRCGFLGTLHMEITLERLHREYGLTLVATLPTVKITAKLKNGKTFTVITPKELPSPETVEGLYEPWAKIEILSLPEDLPSVMRLVQETRAQVDEIKTIASTRVVLKAQVPLIDIIVDFADRLKSVSRGYASITWEPFGEKLGDLVRMDILVAGSEVEAFSRILPKDRAEREGRVMVGRLKEYLPRQLFSVPIQAAIGGNIIARETLSALRKDVTGYLYGGDYTRKRKLLEKQKKGKKKLKAMGKVDIPQETFLALLKRGD</sequence>
<dbReference type="GO" id="GO:0003924">
    <property type="term" value="F:GTPase activity"/>
    <property type="evidence" value="ECO:0007669"/>
    <property type="project" value="UniProtKB-UniRule"/>
</dbReference>
<evidence type="ECO:0000313" key="15">
    <source>
        <dbReference type="Proteomes" id="UP000176951"/>
    </source>
</evidence>
<dbReference type="Pfam" id="PF00679">
    <property type="entry name" value="EFG_C"/>
    <property type="match status" value="1"/>
</dbReference>
<dbReference type="GO" id="GO:0043022">
    <property type="term" value="F:ribosome binding"/>
    <property type="evidence" value="ECO:0007669"/>
    <property type="project" value="UniProtKB-UniRule"/>
</dbReference>
<evidence type="ECO:0000256" key="6">
    <source>
        <dbReference type="ARBA" id="ARBA00023134"/>
    </source>
</evidence>
<comment type="catalytic activity">
    <reaction evidence="8 12">
        <text>GTP + H2O = GDP + phosphate + H(+)</text>
        <dbReference type="Rhea" id="RHEA:19669"/>
        <dbReference type="ChEBI" id="CHEBI:15377"/>
        <dbReference type="ChEBI" id="CHEBI:15378"/>
        <dbReference type="ChEBI" id="CHEBI:37565"/>
        <dbReference type="ChEBI" id="CHEBI:43474"/>
        <dbReference type="ChEBI" id="CHEBI:58189"/>
        <dbReference type="EC" id="3.6.5.n1"/>
    </reaction>
</comment>
<name>A0A1G2PQK7_9BACT</name>
<feature type="domain" description="Tr-type G" evidence="13">
    <location>
        <begin position="4"/>
        <end position="185"/>
    </location>
</feature>
<dbReference type="InterPro" id="IPR038363">
    <property type="entry name" value="LepA_C_sf"/>
</dbReference>
<comment type="caution">
    <text evidence="14">The sequence shown here is derived from an EMBL/GenBank/DDBJ whole genome shotgun (WGS) entry which is preliminary data.</text>
</comment>
<dbReference type="EC" id="3.6.5.n1" evidence="11 12"/>
<keyword evidence="2 12" id="KW-1003">Cell membrane</keyword>
<evidence type="ECO:0000256" key="7">
    <source>
        <dbReference type="ARBA" id="ARBA00023136"/>
    </source>
</evidence>
<dbReference type="FunFam" id="3.30.70.2570:FF:000001">
    <property type="entry name" value="Translation factor GUF1, mitochondrial"/>
    <property type="match status" value="1"/>
</dbReference>
<dbReference type="InterPro" id="IPR006297">
    <property type="entry name" value="EF-4"/>
</dbReference>
<evidence type="ECO:0000256" key="10">
    <source>
        <dbReference type="ARBA" id="ARBA00061052"/>
    </source>
</evidence>
<reference evidence="14 15" key="1">
    <citation type="journal article" date="2016" name="Nat. Commun.">
        <title>Thousands of microbial genomes shed light on interconnected biogeochemical processes in an aquifer system.</title>
        <authorList>
            <person name="Anantharaman K."/>
            <person name="Brown C.T."/>
            <person name="Hug L.A."/>
            <person name="Sharon I."/>
            <person name="Castelle C.J."/>
            <person name="Probst A.J."/>
            <person name="Thomas B.C."/>
            <person name="Singh A."/>
            <person name="Wilkins M.J."/>
            <person name="Karaoz U."/>
            <person name="Brodie E.L."/>
            <person name="Williams K.H."/>
            <person name="Hubbard S.S."/>
            <person name="Banfield J.F."/>
        </authorList>
    </citation>
    <scope>NUCLEOTIDE SEQUENCE [LARGE SCALE GENOMIC DNA]</scope>
</reference>
<keyword evidence="4 12" id="KW-0378">Hydrolase</keyword>
<dbReference type="Proteomes" id="UP000176951">
    <property type="component" value="Unassembled WGS sequence"/>
</dbReference>
<evidence type="ECO:0000256" key="3">
    <source>
        <dbReference type="ARBA" id="ARBA00022741"/>
    </source>
</evidence>
<dbReference type="EMBL" id="MHSW01000033">
    <property type="protein sequence ID" value="OHA50598.1"/>
    <property type="molecule type" value="Genomic_DNA"/>
</dbReference>
<dbReference type="InterPro" id="IPR035647">
    <property type="entry name" value="EFG_III/V"/>
</dbReference>
<dbReference type="SUPFAM" id="SSF50447">
    <property type="entry name" value="Translation proteins"/>
    <property type="match status" value="1"/>
</dbReference>
<dbReference type="NCBIfam" id="TIGR01393">
    <property type="entry name" value="lepA"/>
    <property type="match status" value="1"/>
</dbReference>
<dbReference type="PANTHER" id="PTHR43512:SF4">
    <property type="entry name" value="TRANSLATION FACTOR GUF1 HOMOLOG, CHLOROPLASTIC"/>
    <property type="match status" value="1"/>
</dbReference>
<dbReference type="Gene3D" id="3.30.70.2570">
    <property type="entry name" value="Elongation factor 4, C-terminal domain"/>
    <property type="match status" value="1"/>
</dbReference>
<dbReference type="GO" id="GO:0003746">
    <property type="term" value="F:translation elongation factor activity"/>
    <property type="evidence" value="ECO:0007669"/>
    <property type="project" value="UniProtKB-UniRule"/>
</dbReference>
<evidence type="ECO:0000313" key="14">
    <source>
        <dbReference type="EMBL" id="OHA50598.1"/>
    </source>
</evidence>
<gene>
    <name evidence="12" type="primary">lepA</name>
    <name evidence="14" type="ORF">A3A97_03815</name>
</gene>
<dbReference type="GO" id="GO:0005525">
    <property type="term" value="F:GTP binding"/>
    <property type="evidence" value="ECO:0007669"/>
    <property type="project" value="UniProtKB-UniRule"/>
</dbReference>
<dbReference type="InterPro" id="IPR027417">
    <property type="entry name" value="P-loop_NTPase"/>
</dbReference>
<dbReference type="AlphaFoldDB" id="A0A1G2PQK7"/>
<comment type="similarity">
    <text evidence="1 12">Belongs to the TRAFAC class translation factor GTPase superfamily. Classic translation factor GTPase family. LepA subfamily.</text>
</comment>
<dbReference type="Gene3D" id="3.40.50.300">
    <property type="entry name" value="P-loop containing nucleotide triphosphate hydrolases"/>
    <property type="match status" value="1"/>
</dbReference>
<evidence type="ECO:0000256" key="1">
    <source>
        <dbReference type="ARBA" id="ARBA00005454"/>
    </source>
</evidence>
<dbReference type="InterPro" id="IPR031157">
    <property type="entry name" value="G_TR_CS"/>
</dbReference>
<keyword evidence="14" id="KW-0251">Elongation factor</keyword>
<dbReference type="Gene3D" id="3.30.70.240">
    <property type="match status" value="1"/>
</dbReference>
<dbReference type="FunFam" id="2.40.30.10:FF:000015">
    <property type="entry name" value="Translation factor GUF1, mitochondrial"/>
    <property type="match status" value="1"/>
</dbReference>
<dbReference type="GO" id="GO:0005886">
    <property type="term" value="C:plasma membrane"/>
    <property type="evidence" value="ECO:0007669"/>
    <property type="project" value="UniProtKB-SubCell"/>
</dbReference>
<dbReference type="Gene3D" id="2.40.30.10">
    <property type="entry name" value="Translation factors"/>
    <property type="match status" value="1"/>
</dbReference>
<dbReference type="HAMAP" id="MF_00071">
    <property type="entry name" value="LepA"/>
    <property type="match status" value="1"/>
</dbReference>
<dbReference type="InterPro" id="IPR000795">
    <property type="entry name" value="T_Tr_GTP-bd_dom"/>
</dbReference>
<organism evidence="14 15">
    <name type="scientific">Candidatus Terrybacteria bacterium RIFCSPLOWO2_01_FULL_40_23</name>
    <dbReference type="NCBI Taxonomy" id="1802366"/>
    <lineage>
        <taxon>Bacteria</taxon>
        <taxon>Candidatus Terryibacteriota</taxon>
    </lineage>
</organism>
<dbReference type="Pfam" id="PF00009">
    <property type="entry name" value="GTP_EFTU"/>
    <property type="match status" value="1"/>
</dbReference>
<keyword evidence="6 12" id="KW-0342">GTP-binding</keyword>
<proteinExistence type="inferred from homology"/>